<dbReference type="EMBL" id="PKGI01000028">
    <property type="protein sequence ID" value="PLA76509.1"/>
    <property type="molecule type" value="Genomic_DNA"/>
</dbReference>
<dbReference type="GO" id="GO:0008237">
    <property type="term" value="F:metallopeptidase activity"/>
    <property type="evidence" value="ECO:0007669"/>
    <property type="project" value="UniProtKB-KW"/>
</dbReference>
<evidence type="ECO:0000256" key="5">
    <source>
        <dbReference type="ARBA" id="ARBA00022833"/>
    </source>
</evidence>
<dbReference type="PROSITE" id="PS50249">
    <property type="entry name" value="MPN"/>
    <property type="match status" value="1"/>
</dbReference>
<keyword evidence="3" id="KW-0479">Metal-binding</keyword>
<evidence type="ECO:0000256" key="4">
    <source>
        <dbReference type="ARBA" id="ARBA00022801"/>
    </source>
</evidence>
<dbReference type="Pfam" id="PF04002">
    <property type="entry name" value="RadC"/>
    <property type="match status" value="1"/>
</dbReference>
<dbReference type="PROSITE" id="PS01302">
    <property type="entry name" value="UPF0758"/>
    <property type="match status" value="1"/>
</dbReference>
<sequence length="215" mass="24475">MIIMENYKNLKDMELIYELLSSLQTKSKAESNVKVMEESNSYYGLPFEPTIGDLVNKPWLIEKLDLTARQTKVFNLIRECLTRVNNSKTTIGLQINSSMKLGAALQERFANKPQEEVWLFCLNNQYKVIREECVFKGTLNTSTVHPRDIFRIALESNSKAIVIAHNHPSGNTTPSSADMAITKRLSEVGEVVGIELVDHVIVGDDYYSFREEQQL</sequence>
<proteinExistence type="inferred from homology"/>
<dbReference type="AlphaFoldDB" id="A0A2I2AAU7"/>
<evidence type="ECO:0000256" key="2">
    <source>
        <dbReference type="ARBA" id="ARBA00022670"/>
    </source>
</evidence>
<comment type="caution">
    <text evidence="8">The sequence shown here is derived from an EMBL/GenBank/DDBJ whole genome shotgun (WGS) entry which is preliminary data.</text>
</comment>
<gene>
    <name evidence="8" type="ORF">CYR79_05645</name>
</gene>
<reference evidence="9" key="1">
    <citation type="submission" date="2017-12" db="EMBL/GenBank/DDBJ databases">
        <authorList>
            <person name="Christensen H."/>
        </authorList>
    </citation>
    <scope>NUCLEOTIDE SEQUENCE [LARGE SCALE GENOMIC DNA]</scope>
    <source>
        <strain evidence="9">268A</strain>
    </source>
</reference>
<dbReference type="Proteomes" id="UP000234579">
    <property type="component" value="Unassembled WGS sequence"/>
</dbReference>
<dbReference type="InterPro" id="IPR001405">
    <property type="entry name" value="UPF0758"/>
</dbReference>
<keyword evidence="5" id="KW-0862">Zinc</keyword>
<dbReference type="GO" id="GO:0046872">
    <property type="term" value="F:metal ion binding"/>
    <property type="evidence" value="ECO:0007669"/>
    <property type="project" value="UniProtKB-KW"/>
</dbReference>
<name>A0A2I2AAU7_9LACO</name>
<protein>
    <recommendedName>
        <fullName evidence="7">MPN domain-containing protein</fullName>
    </recommendedName>
</protein>
<evidence type="ECO:0000256" key="6">
    <source>
        <dbReference type="ARBA" id="ARBA00023049"/>
    </source>
</evidence>
<comment type="similarity">
    <text evidence="1">Belongs to the UPF0758 family.</text>
</comment>
<evidence type="ECO:0000256" key="3">
    <source>
        <dbReference type="ARBA" id="ARBA00022723"/>
    </source>
</evidence>
<dbReference type="Gene3D" id="3.40.140.10">
    <property type="entry name" value="Cytidine Deaminase, domain 2"/>
    <property type="match status" value="1"/>
</dbReference>
<keyword evidence="2" id="KW-0645">Protease</keyword>
<dbReference type="GO" id="GO:0006508">
    <property type="term" value="P:proteolysis"/>
    <property type="evidence" value="ECO:0007669"/>
    <property type="project" value="UniProtKB-KW"/>
</dbReference>
<dbReference type="CDD" id="cd08071">
    <property type="entry name" value="MPN_DUF2466"/>
    <property type="match status" value="1"/>
</dbReference>
<dbReference type="SUPFAM" id="SSF102712">
    <property type="entry name" value="JAB1/MPN domain"/>
    <property type="match status" value="1"/>
</dbReference>
<organism evidence="8 9">
    <name type="scientific">Ligilactobacillus agilis</name>
    <dbReference type="NCBI Taxonomy" id="1601"/>
    <lineage>
        <taxon>Bacteria</taxon>
        <taxon>Bacillati</taxon>
        <taxon>Bacillota</taxon>
        <taxon>Bacilli</taxon>
        <taxon>Lactobacillales</taxon>
        <taxon>Lactobacillaceae</taxon>
        <taxon>Ligilactobacillus</taxon>
    </lineage>
</organism>
<keyword evidence="4" id="KW-0378">Hydrolase</keyword>
<dbReference type="InterPro" id="IPR037518">
    <property type="entry name" value="MPN"/>
</dbReference>
<evidence type="ECO:0000313" key="8">
    <source>
        <dbReference type="EMBL" id="PLA76509.1"/>
    </source>
</evidence>
<accession>A0A2I2AAU7</accession>
<evidence type="ECO:0000256" key="1">
    <source>
        <dbReference type="ARBA" id="ARBA00010243"/>
    </source>
</evidence>
<dbReference type="InterPro" id="IPR025657">
    <property type="entry name" value="RadC_JAB"/>
</dbReference>
<dbReference type="PANTHER" id="PTHR30471:SF3">
    <property type="entry name" value="UPF0758 PROTEIN YEES-RELATED"/>
    <property type="match status" value="1"/>
</dbReference>
<feature type="domain" description="MPN" evidence="7">
    <location>
        <begin position="94"/>
        <end position="215"/>
    </location>
</feature>
<evidence type="ECO:0000259" key="7">
    <source>
        <dbReference type="PROSITE" id="PS50249"/>
    </source>
</evidence>
<dbReference type="PANTHER" id="PTHR30471">
    <property type="entry name" value="DNA REPAIR PROTEIN RADC"/>
    <property type="match status" value="1"/>
</dbReference>
<evidence type="ECO:0000313" key="9">
    <source>
        <dbReference type="Proteomes" id="UP000234579"/>
    </source>
</evidence>
<dbReference type="InterPro" id="IPR020891">
    <property type="entry name" value="UPF0758_CS"/>
</dbReference>
<keyword evidence="6" id="KW-0482">Metalloprotease</keyword>